<dbReference type="PANTHER" id="PTHR46564:SF1">
    <property type="entry name" value="TRANSPOSASE"/>
    <property type="match status" value="1"/>
</dbReference>
<organism evidence="1 2">
    <name type="scientific">Puccinia striiformis</name>
    <dbReference type="NCBI Taxonomy" id="27350"/>
    <lineage>
        <taxon>Eukaryota</taxon>
        <taxon>Fungi</taxon>
        <taxon>Dikarya</taxon>
        <taxon>Basidiomycota</taxon>
        <taxon>Pucciniomycotina</taxon>
        <taxon>Pucciniomycetes</taxon>
        <taxon>Pucciniales</taxon>
        <taxon>Pucciniaceae</taxon>
        <taxon>Puccinia</taxon>
    </lineage>
</organism>
<gene>
    <name evidence="1" type="ORF">PSTT_04464</name>
</gene>
<dbReference type="EMBL" id="PKSL01000031">
    <property type="protein sequence ID" value="POW12410.1"/>
    <property type="molecule type" value="Genomic_DNA"/>
</dbReference>
<sequence>VVQTHARSLKGTRALKYQNNLNAERYSLIPVISIYRMIALTVLDNCLHWKDFEHFLKWHLVSLLIQPSQLKSFYMHSQLPRMILAQQSTAS</sequence>
<evidence type="ECO:0000313" key="1">
    <source>
        <dbReference type="EMBL" id="POW12410.1"/>
    </source>
</evidence>
<comment type="caution">
    <text evidence="1">The sequence shown here is derived from an EMBL/GenBank/DDBJ whole genome shotgun (WGS) entry which is preliminary data.</text>
</comment>
<dbReference type="Proteomes" id="UP000239156">
    <property type="component" value="Unassembled WGS sequence"/>
</dbReference>
<dbReference type="VEuPathDB" id="FungiDB:PSTT_04464"/>
<evidence type="ECO:0000313" key="2">
    <source>
        <dbReference type="Proteomes" id="UP000239156"/>
    </source>
</evidence>
<accession>A0A2S4VSM9</accession>
<feature type="non-terminal residue" evidence="1">
    <location>
        <position position="1"/>
    </location>
</feature>
<proteinExistence type="predicted"/>
<protein>
    <submittedName>
        <fullName evidence="1">Uncharacterized protein</fullName>
    </submittedName>
</protein>
<reference evidence="1" key="1">
    <citation type="submission" date="2017-12" db="EMBL/GenBank/DDBJ databases">
        <title>Gene loss provides genomic basis for host adaptation in cereal stripe rust fungi.</title>
        <authorList>
            <person name="Xia C."/>
        </authorList>
    </citation>
    <scope>NUCLEOTIDE SEQUENCE [LARGE SCALE GENOMIC DNA]</scope>
    <source>
        <strain evidence="1">93-210</strain>
    </source>
</reference>
<keyword evidence="2" id="KW-1185">Reference proteome</keyword>
<dbReference type="PANTHER" id="PTHR46564">
    <property type="entry name" value="TRANSPOSASE"/>
    <property type="match status" value="1"/>
</dbReference>
<dbReference type="AlphaFoldDB" id="A0A2S4VSM9"/>
<name>A0A2S4VSM9_9BASI</name>